<dbReference type="SUPFAM" id="SSF51556">
    <property type="entry name" value="Metallo-dependent hydrolases"/>
    <property type="match status" value="1"/>
</dbReference>
<dbReference type="InterPro" id="IPR023100">
    <property type="entry name" value="D-aminoacylase_insert_dom_sf"/>
</dbReference>
<comment type="caution">
    <text evidence="2">The sequence shown here is derived from an EMBL/GenBank/DDBJ whole genome shotgun (WGS) entry which is preliminary data.</text>
</comment>
<dbReference type="Proteomes" id="UP000228987">
    <property type="component" value="Unassembled WGS sequence"/>
</dbReference>
<dbReference type="InterPro" id="IPR013108">
    <property type="entry name" value="Amidohydro_3"/>
</dbReference>
<dbReference type="Gene3D" id="3.20.20.140">
    <property type="entry name" value="Metal-dependent hydrolases"/>
    <property type="match status" value="1"/>
</dbReference>
<dbReference type="PROSITE" id="PS51257">
    <property type="entry name" value="PROKAR_LIPOPROTEIN"/>
    <property type="match status" value="1"/>
</dbReference>
<evidence type="ECO:0000313" key="3">
    <source>
        <dbReference type="Proteomes" id="UP000228987"/>
    </source>
</evidence>
<gene>
    <name evidence="2" type="ORF">COA71_04775</name>
</gene>
<dbReference type="AlphaFoldDB" id="A0A2A5CH06"/>
<name>A0A2A5CH06_9GAMM</name>
<dbReference type="PANTHER" id="PTHR42717:SF1">
    <property type="entry name" value="IMIDAZOLONEPROPIONASE AND RELATED AMIDOHYDROLASES"/>
    <property type="match status" value="1"/>
</dbReference>
<dbReference type="InterPro" id="IPR020043">
    <property type="entry name" value="Deacetylase_Atu3266-like"/>
</dbReference>
<dbReference type="GO" id="GO:0019213">
    <property type="term" value="F:deacetylase activity"/>
    <property type="evidence" value="ECO:0007669"/>
    <property type="project" value="InterPro"/>
</dbReference>
<proteinExistence type="predicted"/>
<dbReference type="Gene3D" id="2.30.40.10">
    <property type="entry name" value="Urease, subunit C, domain 1"/>
    <property type="match status" value="1"/>
</dbReference>
<dbReference type="InterPro" id="IPR032466">
    <property type="entry name" value="Metal_Hydrolase"/>
</dbReference>
<dbReference type="InterPro" id="IPR011059">
    <property type="entry name" value="Metal-dep_hydrolase_composite"/>
</dbReference>
<dbReference type="GO" id="GO:0016811">
    <property type="term" value="F:hydrolase activity, acting on carbon-nitrogen (but not peptide) bonds, in linear amides"/>
    <property type="evidence" value="ECO:0007669"/>
    <property type="project" value="InterPro"/>
</dbReference>
<dbReference type="Gene3D" id="3.30.1490.130">
    <property type="entry name" value="D-aminoacylase. Domain 3"/>
    <property type="match status" value="1"/>
</dbReference>
<evidence type="ECO:0000313" key="2">
    <source>
        <dbReference type="EMBL" id="PCJ42818.1"/>
    </source>
</evidence>
<evidence type="ECO:0000259" key="1">
    <source>
        <dbReference type="Pfam" id="PF07969"/>
    </source>
</evidence>
<dbReference type="PANTHER" id="PTHR42717">
    <property type="entry name" value="DIHYDROOROTASE-RELATED"/>
    <property type="match status" value="1"/>
</dbReference>
<organism evidence="2 3">
    <name type="scientific">SAR86 cluster bacterium</name>
    <dbReference type="NCBI Taxonomy" id="2030880"/>
    <lineage>
        <taxon>Bacteria</taxon>
        <taxon>Pseudomonadati</taxon>
        <taxon>Pseudomonadota</taxon>
        <taxon>Gammaproteobacteria</taxon>
        <taxon>SAR86 cluster</taxon>
    </lineage>
</organism>
<dbReference type="EMBL" id="NVWI01000002">
    <property type="protein sequence ID" value="PCJ42818.1"/>
    <property type="molecule type" value="Genomic_DNA"/>
</dbReference>
<reference evidence="3" key="1">
    <citation type="submission" date="2017-08" db="EMBL/GenBank/DDBJ databases">
        <title>A dynamic microbial community with high functional redundancy inhabits the cold, oxic subseafloor aquifer.</title>
        <authorList>
            <person name="Tully B.J."/>
            <person name="Wheat C.G."/>
            <person name="Glazer B.T."/>
            <person name="Huber J.A."/>
        </authorList>
    </citation>
    <scope>NUCLEOTIDE SEQUENCE [LARGE SCALE GENOMIC DNA]</scope>
</reference>
<sequence length="523" mass="55962">MRNLNDHFTSFRITFFFIVVLIISACSEPVSYDLILRSGTIIDGSSGAAYQGDIAINDDQIAAIGDLGDTSALMEINVSGLVVAPGFINIHSHAVGDALSTAVNMISQGVTTEIMNSDGSSPIDIAAQFDSYMQNGLALNVGGFIGFNSVWSEVVGTENVRPTQAQINQMQSIIQSALEAGAWGVSAGLDYVPGYYATVEEVIQVLEPFASWNIVFANHDRLTPESGYSSITGMTETVTIGEASGLIPLVTHMKVQGWEQGKAGEILEAMRVAATSNPEGAVADLYPYLAGATGLAALIIPSWAQAGGRDAMLQRFQDSNLRARIITEAEEAMTLRWGGASGVYVLGNQRELTDIMNDFGTDSPGEAVIRVLEEADNGVILRFGSEEDLIEIMQHPTVSIACDCDAAPEGARIHPRYWGTFPKVLGEYVREKGALTLENAIYKMTGLPASTIGMEDRGLLKPGMVADITVFDPTTIIDHATFENPTARPEGIMYVILNGEFAFSDGVVTGVQAGEVLNRNLPF</sequence>
<dbReference type="Pfam" id="PF07969">
    <property type="entry name" value="Amidohydro_3"/>
    <property type="match status" value="1"/>
</dbReference>
<protein>
    <recommendedName>
        <fullName evidence="1">Amidohydrolase 3 domain-containing protein</fullName>
    </recommendedName>
</protein>
<accession>A0A2A5CH06</accession>
<feature type="domain" description="Amidohydrolase 3" evidence="1">
    <location>
        <begin position="75"/>
        <end position="501"/>
    </location>
</feature>
<dbReference type="SUPFAM" id="SSF51338">
    <property type="entry name" value="Composite domain of metallo-dependent hydrolases"/>
    <property type="match status" value="1"/>
</dbReference>